<dbReference type="PANTHER" id="PTHR47679">
    <property type="entry name" value="PROTEIN TORNADO 1"/>
    <property type="match status" value="1"/>
</dbReference>
<gene>
    <name evidence="2" type="ORF">AXG93_3612s1000</name>
</gene>
<protein>
    <recommendedName>
        <fullName evidence="4">C-terminal of Roc (COR) domain-containing protein</fullName>
    </recommendedName>
</protein>
<organism evidence="2 3">
    <name type="scientific">Marchantia polymorpha subsp. ruderalis</name>
    <dbReference type="NCBI Taxonomy" id="1480154"/>
    <lineage>
        <taxon>Eukaryota</taxon>
        <taxon>Viridiplantae</taxon>
        <taxon>Streptophyta</taxon>
        <taxon>Embryophyta</taxon>
        <taxon>Marchantiophyta</taxon>
        <taxon>Marchantiopsida</taxon>
        <taxon>Marchantiidae</taxon>
        <taxon>Marchantiales</taxon>
        <taxon>Marchantiaceae</taxon>
        <taxon>Marchantia</taxon>
    </lineage>
</organism>
<evidence type="ECO:0008006" key="4">
    <source>
        <dbReference type="Google" id="ProtNLM"/>
    </source>
</evidence>
<name>A0A176WB59_MARPO</name>
<evidence type="ECO:0000256" key="1">
    <source>
        <dbReference type="SAM" id="Coils"/>
    </source>
</evidence>
<dbReference type="Gene3D" id="3.80.10.10">
    <property type="entry name" value="Ribonuclease Inhibitor"/>
    <property type="match status" value="1"/>
</dbReference>
<sequence>MEGAVASIVSHAAETRGMDSADQGPELPSAVQDLIRRLEGKGNPITLLSDLRGREFQDFFPTSVSLSKITGWRSQVRLRVLESIGSCNTLEYLNVEDICGKNISRLSASEWELVLRAFRSSTILKEIVVGALEWSSNEEVERLCLQIGRILNTSSVQLLKIECTKLSARCFLNLASGLRGNPDSKLQSLYLRKAWEDASAVKHVAGMIHNAPLLQTLGISEWEDASAVKHVGDMEEEAVGILSQALINSSSLRKLSLLYVKWGEALLLNALARDDGNRSIERLWLANMDGLGGCLRKLLTSNPSLKEVTLDNLRMSPEEWHQLGEVIRDNAIATTITVKFSLDPDDGNDSIEALASAASSDLKDPIVELDLMTASEHQLMLSMNLLGRVLRGEVKSLESYHLHVRDMSTSGTNEDRMESILSMNGKTGETSVLKRLRLHLWDIKFWQYLRKGVWKDLLLCIRGNTSLTHFELDLSRLPLDEEAFRDVMGLLQVNLTLQEINVSRTTWAWDGKAALIQEALKQNQKRAVYMSVFRKARLTFGDAKAGRLFLCGSPLAGKTQLSQTLVHGKNWFQQKWAKFKRRTQGIEVEFLQNNDKDKFYDFCDPILREFLPSSSASTVDHLEIKKSIVSYLNDVGSIVSIPNLDYIIVDPNWLTNKLLGELVALGQNFQAQEHKRTLLDSYSSKDGFVNESVFARLIEKFLGKQPHGQRGVNRDMLENILINLDLCFKVEDTSQYFIPSFIPEHASTEVQKPQELAHVESMAWDSRVETSKFVGIRIQCEDGKTMSLTAAFFPCFQMFMRRKLISEMHVSKKIVTCSRHYLRLFLDGHQIYLEQGTSRNYVDVLMLCSDHKSREVAIKYVMKHVVQELISFCASSKGCPGVSLVLGVIQTRCVEMLIPIHLRGSILIEELKLNFIRDINDKLEDTQSDRFHLVKEEELFSHEHPWPLIKGHITEVIFERARELLWKSDVEAIVNEIRQKRVQQLESVQQGLMQQLESVHQGLIEVNNDLNHSSPENDNMVTNSNVPDVRDSNLPSSSCISPMSTSVESHETRLVLERIDRVGKKVDGVDERLRSMQSILQRLEMQILSLQQELQSTLSEFMSKVDRIIEYSQEFRQTRTPKRPYITDDVNILYKFSARLHLGTTVRLHLMCESATGVHMVEDQEGLKIRVDQFNKKWIAKTIEIFYKILYYVAKGAVGKYFPLGQVVPDFADLKSDIVKLDGISDKDRRAILKAGNSDLRAILKAGGSEELKQTWLRIQKTLGVINYEKIFKLYQVKYKRVELGGHAWVCEECMDTGLETGSLSRN</sequence>
<dbReference type="Proteomes" id="UP000077202">
    <property type="component" value="Unassembled WGS sequence"/>
</dbReference>
<proteinExistence type="predicted"/>
<keyword evidence="3" id="KW-1185">Reference proteome</keyword>
<dbReference type="InterPro" id="IPR032675">
    <property type="entry name" value="LRR_dom_sf"/>
</dbReference>
<dbReference type="PANTHER" id="PTHR47679:SF1">
    <property type="entry name" value="PROTEIN TORNADO 1"/>
    <property type="match status" value="1"/>
</dbReference>
<evidence type="ECO:0000313" key="2">
    <source>
        <dbReference type="EMBL" id="OAE30377.1"/>
    </source>
</evidence>
<evidence type="ECO:0000313" key="3">
    <source>
        <dbReference type="Proteomes" id="UP000077202"/>
    </source>
</evidence>
<dbReference type="EMBL" id="LVLJ01001336">
    <property type="protein sequence ID" value="OAE30377.1"/>
    <property type="molecule type" value="Genomic_DNA"/>
</dbReference>
<accession>A0A176WB59</accession>
<dbReference type="SUPFAM" id="SSF52047">
    <property type="entry name" value="RNI-like"/>
    <property type="match status" value="1"/>
</dbReference>
<keyword evidence="1" id="KW-0175">Coiled coil</keyword>
<reference evidence="2" key="1">
    <citation type="submission" date="2016-03" db="EMBL/GenBank/DDBJ databases">
        <title>Mechanisms controlling the formation of the plant cell surface in tip-growing cells are functionally conserved among land plants.</title>
        <authorList>
            <person name="Honkanen S."/>
            <person name="Jones V.A."/>
            <person name="Morieri G."/>
            <person name="Champion C."/>
            <person name="Hetherington A.J."/>
            <person name="Kelly S."/>
            <person name="Saint-Marcoux D."/>
            <person name="Proust H."/>
            <person name="Prescott H."/>
            <person name="Dolan L."/>
        </authorList>
    </citation>
    <scope>NUCLEOTIDE SEQUENCE [LARGE SCALE GENOMIC DNA]</scope>
    <source>
        <tissue evidence="2">Whole gametophyte</tissue>
    </source>
</reference>
<comment type="caution">
    <text evidence="2">The sequence shown here is derived from an EMBL/GenBank/DDBJ whole genome shotgun (WGS) entry which is preliminary data.</text>
</comment>
<feature type="coiled-coil region" evidence="1">
    <location>
        <begin position="1066"/>
        <end position="1100"/>
    </location>
</feature>